<gene>
    <name evidence="5" type="ORF">PSQ19_07960</name>
</gene>
<evidence type="ECO:0000313" key="5">
    <source>
        <dbReference type="EMBL" id="WDR03947.1"/>
    </source>
</evidence>
<dbReference type="EMBL" id="CP118246">
    <property type="protein sequence ID" value="WDR03947.1"/>
    <property type="molecule type" value="Genomic_DNA"/>
</dbReference>
<evidence type="ECO:0000256" key="1">
    <source>
        <dbReference type="ARBA" id="ARBA00023015"/>
    </source>
</evidence>
<dbReference type="SUPFAM" id="SSF53822">
    <property type="entry name" value="Periplasmic binding protein-like I"/>
    <property type="match status" value="1"/>
</dbReference>
<dbReference type="RefSeq" id="WP_282220334.1">
    <property type="nucleotide sequence ID" value="NZ_CP118246.1"/>
</dbReference>
<dbReference type="InterPro" id="IPR046335">
    <property type="entry name" value="LacI/GalR-like_sensor"/>
</dbReference>
<protein>
    <submittedName>
        <fullName evidence="5">Substrate-binding domain-containing protein</fullName>
    </submittedName>
</protein>
<organism evidence="5 6">
    <name type="scientific">Devosia algicola</name>
    <dbReference type="NCBI Taxonomy" id="3026418"/>
    <lineage>
        <taxon>Bacteria</taxon>
        <taxon>Pseudomonadati</taxon>
        <taxon>Pseudomonadota</taxon>
        <taxon>Alphaproteobacteria</taxon>
        <taxon>Hyphomicrobiales</taxon>
        <taxon>Devosiaceae</taxon>
        <taxon>Devosia</taxon>
    </lineage>
</organism>
<evidence type="ECO:0000256" key="2">
    <source>
        <dbReference type="ARBA" id="ARBA00023125"/>
    </source>
</evidence>
<evidence type="ECO:0000313" key="6">
    <source>
        <dbReference type="Proteomes" id="UP001220530"/>
    </source>
</evidence>
<dbReference type="PANTHER" id="PTHR30146:SF138">
    <property type="entry name" value="TRANSCRIPTIONAL REGULATORY PROTEIN"/>
    <property type="match status" value="1"/>
</dbReference>
<evidence type="ECO:0000256" key="3">
    <source>
        <dbReference type="ARBA" id="ARBA00023163"/>
    </source>
</evidence>
<dbReference type="Pfam" id="PF13377">
    <property type="entry name" value="Peripla_BP_3"/>
    <property type="match status" value="1"/>
</dbReference>
<keyword evidence="2" id="KW-0238">DNA-binding</keyword>
<dbReference type="InterPro" id="IPR028082">
    <property type="entry name" value="Peripla_BP_I"/>
</dbReference>
<keyword evidence="3" id="KW-0804">Transcription</keyword>
<sequence>MIVSVVDETSAETAHELQMMGVPIIVVDREIQLDADRVFVEHTQAMDSLMAHLIAMGHQRIGLVTAALNRPGRHRVAAYRRALQQAGITIDPDLMRIDGAGRGAAYGTSETYDLLTNGAAPTALIAAGSDFFFGALKAVRALDLSIPDDLSFVGADDTELGEIAGPPITAIERDMREVGRMAAKLLLDRFTGNALPPRTIIQSSQLVLRKSIAKVQPATQPAASKSRAEPFVAAGG</sequence>
<evidence type="ECO:0000259" key="4">
    <source>
        <dbReference type="Pfam" id="PF13377"/>
    </source>
</evidence>
<reference evidence="5 6" key="1">
    <citation type="submission" date="2023-02" db="EMBL/GenBank/DDBJ databases">
        <title>Devosia algicola sp. nov., isolated from the phycosphere of marine algae.</title>
        <authorList>
            <person name="Kim J.M."/>
            <person name="Lee J.K."/>
            <person name="Choi B.J."/>
            <person name="Bayburt H."/>
            <person name="Jeon C.O."/>
        </authorList>
    </citation>
    <scope>NUCLEOTIDE SEQUENCE [LARGE SCALE GENOMIC DNA]</scope>
    <source>
        <strain evidence="5 6">G20-9</strain>
    </source>
</reference>
<keyword evidence="6" id="KW-1185">Reference proteome</keyword>
<dbReference type="Proteomes" id="UP001220530">
    <property type="component" value="Chromosome"/>
</dbReference>
<dbReference type="Gene3D" id="3.40.50.2300">
    <property type="match status" value="2"/>
</dbReference>
<keyword evidence="1" id="KW-0805">Transcription regulation</keyword>
<name>A0ABY7YS00_9HYPH</name>
<feature type="domain" description="Transcriptional regulator LacI/GalR-like sensor" evidence="4">
    <location>
        <begin position="51"/>
        <end position="211"/>
    </location>
</feature>
<dbReference type="PANTHER" id="PTHR30146">
    <property type="entry name" value="LACI-RELATED TRANSCRIPTIONAL REPRESSOR"/>
    <property type="match status" value="1"/>
</dbReference>
<accession>A0ABY7YS00</accession>
<proteinExistence type="predicted"/>